<dbReference type="Pfam" id="PF02519">
    <property type="entry name" value="Auxin_inducible"/>
    <property type="match status" value="2"/>
</dbReference>
<comment type="caution">
    <text evidence="2">The sequence shown here is derived from an EMBL/GenBank/DDBJ whole genome shotgun (WGS) entry which is preliminary data.</text>
</comment>
<accession>A0AA38TFD0</accession>
<evidence type="ECO:0000313" key="3">
    <source>
        <dbReference type="Proteomes" id="UP001172457"/>
    </source>
</evidence>
<proteinExistence type="inferred from homology"/>
<dbReference type="GO" id="GO:0009733">
    <property type="term" value="P:response to auxin"/>
    <property type="evidence" value="ECO:0007669"/>
    <property type="project" value="InterPro"/>
</dbReference>
<comment type="similarity">
    <text evidence="1">Belongs to the ARG7 family.</text>
</comment>
<evidence type="ECO:0000256" key="1">
    <source>
        <dbReference type="ARBA" id="ARBA00006974"/>
    </source>
</evidence>
<dbReference type="InterPro" id="IPR003676">
    <property type="entry name" value="SAUR_fam"/>
</dbReference>
<dbReference type="EMBL" id="JARYMX010000005">
    <property type="protein sequence ID" value="KAJ9549593.1"/>
    <property type="molecule type" value="Genomic_DNA"/>
</dbReference>
<dbReference type="PANTHER" id="PTHR31929">
    <property type="entry name" value="SAUR-LIKE AUXIN-RESPONSIVE PROTEIN FAMILY-RELATED"/>
    <property type="match status" value="1"/>
</dbReference>
<dbReference type="AlphaFoldDB" id="A0AA38TFD0"/>
<reference evidence="2" key="1">
    <citation type="submission" date="2023-03" db="EMBL/GenBank/DDBJ databases">
        <title>Chromosome-scale reference genome and RAD-based genetic map of yellow starthistle (Centaurea solstitialis) reveal putative structural variation and QTLs associated with invader traits.</title>
        <authorList>
            <person name="Reatini B."/>
            <person name="Cang F.A."/>
            <person name="Jiang Q."/>
            <person name="Mckibben M.T.W."/>
            <person name="Barker M.S."/>
            <person name="Rieseberg L.H."/>
            <person name="Dlugosch K.M."/>
        </authorList>
    </citation>
    <scope>NUCLEOTIDE SEQUENCE</scope>
    <source>
        <strain evidence="2">CAN-66</strain>
        <tissue evidence="2">Leaf</tissue>
    </source>
</reference>
<organism evidence="2 3">
    <name type="scientific">Centaurea solstitialis</name>
    <name type="common">yellow star-thistle</name>
    <dbReference type="NCBI Taxonomy" id="347529"/>
    <lineage>
        <taxon>Eukaryota</taxon>
        <taxon>Viridiplantae</taxon>
        <taxon>Streptophyta</taxon>
        <taxon>Embryophyta</taxon>
        <taxon>Tracheophyta</taxon>
        <taxon>Spermatophyta</taxon>
        <taxon>Magnoliopsida</taxon>
        <taxon>eudicotyledons</taxon>
        <taxon>Gunneridae</taxon>
        <taxon>Pentapetalae</taxon>
        <taxon>asterids</taxon>
        <taxon>campanulids</taxon>
        <taxon>Asterales</taxon>
        <taxon>Asteraceae</taxon>
        <taxon>Carduoideae</taxon>
        <taxon>Cardueae</taxon>
        <taxon>Centaureinae</taxon>
        <taxon>Centaurea</taxon>
    </lineage>
</organism>
<dbReference type="Proteomes" id="UP001172457">
    <property type="component" value="Chromosome 5"/>
</dbReference>
<evidence type="ECO:0000313" key="2">
    <source>
        <dbReference type="EMBL" id="KAJ9549593.1"/>
    </source>
</evidence>
<protein>
    <submittedName>
        <fullName evidence="2">Uncharacterized protein</fullName>
    </submittedName>
</protein>
<name>A0AA38TFD0_9ASTR</name>
<sequence length="185" mass="21054">MGIQNVPKIMYAKLGMSRYRSSSTVLDVPKGHCFVYVGETYMKRFVIPLAYLKHPSFQALLNLAEEEFGYAHPMGFSITWLTSLLIMGIQNVPKIMYAKLGMSRYRSSSTVLDVPKGHCFVYVGETYMKRFVIPLAYLKHPSFQALLNLAEEEFGYAHPMGGLTFPCKEETFVDLIKLIDLTWSS</sequence>
<keyword evidence="3" id="KW-1185">Reference proteome</keyword>
<gene>
    <name evidence="2" type="ORF">OSB04_022136</name>
</gene>